<accession>A0A6L8V201</accession>
<keyword evidence="2 6" id="KW-0349">Heme</keyword>
<dbReference type="PANTHER" id="PTHR37823">
    <property type="entry name" value="CYTOCHROME C-553-LIKE"/>
    <property type="match status" value="1"/>
</dbReference>
<evidence type="ECO:0000313" key="11">
    <source>
        <dbReference type="Proteomes" id="UP000481087"/>
    </source>
</evidence>
<dbReference type="PANTHER" id="PTHR37823:SF1">
    <property type="entry name" value="CYTOCHROME C-553-LIKE"/>
    <property type="match status" value="1"/>
</dbReference>
<evidence type="ECO:0000259" key="9">
    <source>
        <dbReference type="PROSITE" id="PS51007"/>
    </source>
</evidence>
<keyword evidence="4" id="KW-0249">Electron transport</keyword>
<gene>
    <name evidence="10" type="ORF">GQF01_15770</name>
</gene>
<feature type="signal peptide" evidence="8">
    <location>
        <begin position="1"/>
        <end position="21"/>
    </location>
</feature>
<evidence type="ECO:0000313" key="10">
    <source>
        <dbReference type="EMBL" id="MZQ83571.1"/>
    </source>
</evidence>
<dbReference type="SUPFAM" id="SSF46626">
    <property type="entry name" value="Cytochrome c"/>
    <property type="match status" value="1"/>
</dbReference>
<keyword evidence="8" id="KW-0732">Signal</keyword>
<evidence type="ECO:0000256" key="6">
    <source>
        <dbReference type="PROSITE-ProRule" id="PRU00433"/>
    </source>
</evidence>
<sequence length="206" mass="19912">MKKRVGAALVGLMLVMSACGAAPETAAPVSVSPSPSAAASATPAPAAQTATPTAAATPAAATTAPATPVPAASSTPQPSAAAATPSAAAATAAPVVSATAKPTPVPTPTPAPASAAPTPSEKPQATDAGVTTAAQAQALFKDNCMACHGAGLEGDFGPNLTKVGSRKTKDEIVQQINKGSGDMPPFQKALKAEEIETLAAWLAAKK</sequence>
<dbReference type="PROSITE" id="PS51257">
    <property type="entry name" value="PROKAR_LIPOPROTEIN"/>
    <property type="match status" value="1"/>
</dbReference>
<keyword evidence="5 6" id="KW-0408">Iron</keyword>
<evidence type="ECO:0000256" key="1">
    <source>
        <dbReference type="ARBA" id="ARBA00022448"/>
    </source>
</evidence>
<evidence type="ECO:0000256" key="3">
    <source>
        <dbReference type="ARBA" id="ARBA00022723"/>
    </source>
</evidence>
<protein>
    <submittedName>
        <fullName evidence="10">C-type cytochrome</fullName>
    </submittedName>
</protein>
<dbReference type="RefSeq" id="WP_161407723.1">
    <property type="nucleotide sequence ID" value="NZ_WTUZ01000020.1"/>
</dbReference>
<keyword evidence="11" id="KW-1185">Reference proteome</keyword>
<proteinExistence type="predicted"/>
<dbReference type="GO" id="GO:0020037">
    <property type="term" value="F:heme binding"/>
    <property type="evidence" value="ECO:0007669"/>
    <property type="project" value="InterPro"/>
</dbReference>
<comment type="caution">
    <text evidence="10">The sequence shown here is derived from an EMBL/GenBank/DDBJ whole genome shotgun (WGS) entry which is preliminary data.</text>
</comment>
<reference evidence="10 11" key="1">
    <citation type="submission" date="2019-12" db="EMBL/GenBank/DDBJ databases">
        <title>Paenibacillus sp. nov. sp. isolated from soil.</title>
        <authorList>
            <person name="Kim J."/>
            <person name="Jeong S.E."/>
            <person name="Jung H.S."/>
            <person name="Jeon C.O."/>
        </authorList>
    </citation>
    <scope>NUCLEOTIDE SEQUENCE [LARGE SCALE GENOMIC DNA]</scope>
    <source>
        <strain evidence="10 11">5J-6</strain>
    </source>
</reference>
<keyword evidence="1" id="KW-0813">Transport</keyword>
<evidence type="ECO:0000256" key="4">
    <source>
        <dbReference type="ARBA" id="ARBA00022982"/>
    </source>
</evidence>
<dbReference type="Gene3D" id="1.10.760.10">
    <property type="entry name" value="Cytochrome c-like domain"/>
    <property type="match status" value="1"/>
</dbReference>
<feature type="domain" description="Cytochrome c" evidence="9">
    <location>
        <begin position="131"/>
        <end position="206"/>
    </location>
</feature>
<dbReference type="GO" id="GO:0046872">
    <property type="term" value="F:metal ion binding"/>
    <property type="evidence" value="ECO:0007669"/>
    <property type="project" value="UniProtKB-KW"/>
</dbReference>
<evidence type="ECO:0000256" key="5">
    <source>
        <dbReference type="ARBA" id="ARBA00023004"/>
    </source>
</evidence>
<dbReference type="Proteomes" id="UP000481087">
    <property type="component" value="Unassembled WGS sequence"/>
</dbReference>
<dbReference type="InterPro" id="IPR036909">
    <property type="entry name" value="Cyt_c-like_dom_sf"/>
</dbReference>
<feature type="compositionally biased region" description="Low complexity" evidence="7">
    <location>
        <begin position="112"/>
        <end position="123"/>
    </location>
</feature>
<evidence type="ECO:0000256" key="7">
    <source>
        <dbReference type="SAM" id="MobiDB-lite"/>
    </source>
</evidence>
<feature type="region of interest" description="Disordered" evidence="7">
    <location>
        <begin position="99"/>
        <end position="130"/>
    </location>
</feature>
<dbReference type="EMBL" id="WTUZ01000020">
    <property type="protein sequence ID" value="MZQ83571.1"/>
    <property type="molecule type" value="Genomic_DNA"/>
</dbReference>
<evidence type="ECO:0000256" key="8">
    <source>
        <dbReference type="SAM" id="SignalP"/>
    </source>
</evidence>
<dbReference type="InterPro" id="IPR009056">
    <property type="entry name" value="Cyt_c-like_dom"/>
</dbReference>
<dbReference type="PROSITE" id="PS51007">
    <property type="entry name" value="CYTC"/>
    <property type="match status" value="1"/>
</dbReference>
<dbReference type="AlphaFoldDB" id="A0A6L8V201"/>
<organism evidence="10 11">
    <name type="scientific">Paenibacillus silvestris</name>
    <dbReference type="NCBI Taxonomy" id="2606219"/>
    <lineage>
        <taxon>Bacteria</taxon>
        <taxon>Bacillati</taxon>
        <taxon>Bacillota</taxon>
        <taxon>Bacilli</taxon>
        <taxon>Bacillales</taxon>
        <taxon>Paenibacillaceae</taxon>
        <taxon>Paenibacillus</taxon>
    </lineage>
</organism>
<feature type="chain" id="PRO_5038437359" evidence="8">
    <location>
        <begin position="22"/>
        <end position="206"/>
    </location>
</feature>
<dbReference type="GO" id="GO:0009055">
    <property type="term" value="F:electron transfer activity"/>
    <property type="evidence" value="ECO:0007669"/>
    <property type="project" value="InterPro"/>
</dbReference>
<keyword evidence="3 6" id="KW-0479">Metal-binding</keyword>
<dbReference type="Pfam" id="PF13442">
    <property type="entry name" value="Cytochrome_CBB3"/>
    <property type="match status" value="1"/>
</dbReference>
<feature type="region of interest" description="Disordered" evidence="7">
    <location>
        <begin position="25"/>
        <end position="86"/>
    </location>
</feature>
<evidence type="ECO:0000256" key="2">
    <source>
        <dbReference type="ARBA" id="ARBA00022617"/>
    </source>
</evidence>
<dbReference type="InterPro" id="IPR051811">
    <property type="entry name" value="Cytochrome_c550/c551-like"/>
</dbReference>
<name>A0A6L8V201_9BACL</name>